<evidence type="ECO:0000256" key="15">
    <source>
        <dbReference type="ARBA" id="ARBA00023180"/>
    </source>
</evidence>
<comment type="subcellular location">
    <subcellularLocation>
        <location evidence="3">Vacuole membrane</location>
        <topology evidence="3">Single-pass type II membrane protein</topology>
    </subcellularLocation>
</comment>
<dbReference type="InterPro" id="IPR050278">
    <property type="entry name" value="Serine_Prot_S9B/DPPIV"/>
</dbReference>
<keyword evidence="13 17" id="KW-1133">Transmembrane helix</keyword>
<feature type="domain" description="Peptidase S9 prolyl oligopeptidase catalytic" evidence="18">
    <location>
        <begin position="691"/>
        <end position="895"/>
    </location>
</feature>
<dbReference type="FunFam" id="3.40.50.1820:FF:000003">
    <property type="entry name" value="Dipeptidyl peptidase 4"/>
    <property type="match status" value="1"/>
</dbReference>
<protein>
    <recommendedName>
        <fullName evidence="5">dipeptidyl-peptidase IV</fullName>
        <ecNumber evidence="5">3.4.14.5</ecNumber>
    </recommendedName>
</protein>
<dbReference type="GO" id="GO:0008236">
    <property type="term" value="F:serine-type peptidase activity"/>
    <property type="evidence" value="ECO:0007669"/>
    <property type="project" value="UniProtKB-KW"/>
</dbReference>
<keyword evidence="8" id="KW-0645">Protease</keyword>
<dbReference type="SUPFAM" id="SSF53474">
    <property type="entry name" value="alpha/beta-Hydrolases"/>
    <property type="match status" value="1"/>
</dbReference>
<dbReference type="GO" id="GO:0005886">
    <property type="term" value="C:plasma membrane"/>
    <property type="evidence" value="ECO:0007669"/>
    <property type="project" value="TreeGrafter"/>
</dbReference>
<feature type="transmembrane region" description="Helical" evidence="17">
    <location>
        <begin position="95"/>
        <end position="116"/>
    </location>
</feature>
<dbReference type="InterPro" id="IPR002469">
    <property type="entry name" value="Peptidase_S9B_N"/>
</dbReference>
<reference evidence="20 21" key="1">
    <citation type="journal article" date="2012" name="PLoS Pathog.">
        <title>Diverse lifestyles and strategies of plant pathogenesis encoded in the genomes of eighteen Dothideomycetes fungi.</title>
        <authorList>
            <person name="Ohm R.A."/>
            <person name="Feau N."/>
            <person name="Henrissat B."/>
            <person name="Schoch C.L."/>
            <person name="Horwitz B.A."/>
            <person name="Barry K.W."/>
            <person name="Condon B.J."/>
            <person name="Copeland A.C."/>
            <person name="Dhillon B."/>
            <person name="Glaser F."/>
            <person name="Hesse C.N."/>
            <person name="Kosti I."/>
            <person name="LaButti K."/>
            <person name="Lindquist E.A."/>
            <person name="Lucas S."/>
            <person name="Salamov A.A."/>
            <person name="Bradshaw R.E."/>
            <person name="Ciuffetti L."/>
            <person name="Hamelin R.C."/>
            <person name="Kema G.H.J."/>
            <person name="Lawrence C."/>
            <person name="Scott J.A."/>
            <person name="Spatafora J.W."/>
            <person name="Turgeon B.G."/>
            <person name="de Wit P.J.G.M."/>
            <person name="Zhong S."/>
            <person name="Goodwin S.B."/>
            <person name="Grigoriev I.V."/>
        </authorList>
    </citation>
    <scope>NUCLEOTIDE SEQUENCE [LARGE SCALE GENOMIC DNA]</scope>
    <source>
        <strain evidence="20 21">SO2202</strain>
    </source>
</reference>
<keyword evidence="15" id="KW-0325">Glycoprotein</keyword>
<dbReference type="GeneID" id="27898924"/>
<evidence type="ECO:0000256" key="2">
    <source>
        <dbReference type="ARBA" id="ARBA00002218"/>
    </source>
</evidence>
<feature type="compositionally biased region" description="Polar residues" evidence="16">
    <location>
        <begin position="16"/>
        <end position="27"/>
    </location>
</feature>
<evidence type="ECO:0000256" key="17">
    <source>
        <dbReference type="SAM" id="Phobius"/>
    </source>
</evidence>
<evidence type="ECO:0000256" key="10">
    <source>
        <dbReference type="ARBA" id="ARBA00022801"/>
    </source>
</evidence>
<comment type="similarity">
    <text evidence="4">Belongs to the peptidase S9B family.</text>
</comment>
<dbReference type="InterPro" id="IPR029058">
    <property type="entry name" value="AB_hydrolase_fold"/>
</dbReference>
<dbReference type="Gene3D" id="3.40.50.1820">
    <property type="entry name" value="alpha/beta hydrolase"/>
    <property type="match status" value="1"/>
</dbReference>
<dbReference type="STRING" id="692275.N1QML9"/>
<dbReference type="Pfam" id="PF00930">
    <property type="entry name" value="DPPIV_N"/>
    <property type="match status" value="1"/>
</dbReference>
<name>N1QML9_SPHMS</name>
<accession>N1QML9</accession>
<evidence type="ECO:0000313" key="20">
    <source>
        <dbReference type="EMBL" id="EMF17223.1"/>
    </source>
</evidence>
<feature type="compositionally biased region" description="Low complexity" evidence="16">
    <location>
        <begin position="34"/>
        <end position="43"/>
    </location>
</feature>
<evidence type="ECO:0000256" key="5">
    <source>
        <dbReference type="ARBA" id="ARBA00012062"/>
    </source>
</evidence>
<dbReference type="GO" id="GO:0004177">
    <property type="term" value="F:aminopeptidase activity"/>
    <property type="evidence" value="ECO:0007669"/>
    <property type="project" value="UniProtKB-KW"/>
</dbReference>
<dbReference type="Pfam" id="PF00326">
    <property type="entry name" value="Peptidase_S9"/>
    <property type="match status" value="1"/>
</dbReference>
<dbReference type="OrthoDB" id="16520at2759"/>
<dbReference type="SUPFAM" id="SSF82171">
    <property type="entry name" value="DPP6 N-terminal domain-like"/>
    <property type="match status" value="1"/>
</dbReference>
<evidence type="ECO:0000259" key="18">
    <source>
        <dbReference type="Pfam" id="PF00326"/>
    </source>
</evidence>
<dbReference type="PANTHER" id="PTHR11731">
    <property type="entry name" value="PROTEASE FAMILY S9B,C DIPEPTIDYL-PEPTIDASE IV-RELATED"/>
    <property type="match status" value="1"/>
</dbReference>
<comment type="function">
    <text evidence="2">Type IV dipeptidyl-peptidase which removes N-terminal dipeptides sequentially from polypeptides having unsubstituted N-termini provided that the penultimate residue is proline.</text>
</comment>
<evidence type="ECO:0000256" key="4">
    <source>
        <dbReference type="ARBA" id="ARBA00006150"/>
    </source>
</evidence>
<proteinExistence type="inferred from homology"/>
<evidence type="ECO:0000256" key="12">
    <source>
        <dbReference type="ARBA" id="ARBA00022968"/>
    </source>
</evidence>
<keyword evidence="21" id="KW-1185">Reference proteome</keyword>
<evidence type="ECO:0000256" key="7">
    <source>
        <dbReference type="ARBA" id="ARBA00022554"/>
    </source>
</evidence>
<dbReference type="RefSeq" id="XP_016765344.1">
    <property type="nucleotide sequence ID" value="XM_016901787.1"/>
</dbReference>
<dbReference type="EMBL" id="KB456260">
    <property type="protein sequence ID" value="EMF17223.1"/>
    <property type="molecule type" value="Genomic_DNA"/>
</dbReference>
<feature type="domain" description="Dipeptidylpeptidase IV N-terminal" evidence="19">
    <location>
        <begin position="227"/>
        <end position="604"/>
    </location>
</feature>
<gene>
    <name evidence="20" type="ORF">SEPMUDRAFT_122649</name>
</gene>
<dbReference type="GO" id="GO:0008239">
    <property type="term" value="F:dipeptidyl-peptidase activity"/>
    <property type="evidence" value="ECO:0007669"/>
    <property type="project" value="UniProtKB-EC"/>
</dbReference>
<evidence type="ECO:0000259" key="19">
    <source>
        <dbReference type="Pfam" id="PF00930"/>
    </source>
</evidence>
<evidence type="ECO:0000256" key="3">
    <source>
        <dbReference type="ARBA" id="ARBA00004576"/>
    </source>
</evidence>
<keyword evidence="14 17" id="KW-0472">Membrane</keyword>
<evidence type="ECO:0000256" key="8">
    <source>
        <dbReference type="ARBA" id="ARBA00022670"/>
    </source>
</evidence>
<keyword evidence="7" id="KW-0926">Vacuole</keyword>
<dbReference type="Gene3D" id="2.140.10.30">
    <property type="entry name" value="Dipeptidylpeptidase IV, N-terminal domain"/>
    <property type="match status" value="1"/>
</dbReference>
<evidence type="ECO:0000256" key="1">
    <source>
        <dbReference type="ARBA" id="ARBA00001257"/>
    </source>
</evidence>
<dbReference type="EC" id="3.4.14.5" evidence="5"/>
<evidence type="ECO:0000256" key="14">
    <source>
        <dbReference type="ARBA" id="ARBA00023136"/>
    </source>
</evidence>
<evidence type="ECO:0000313" key="21">
    <source>
        <dbReference type="Proteomes" id="UP000016931"/>
    </source>
</evidence>
<evidence type="ECO:0000256" key="9">
    <source>
        <dbReference type="ARBA" id="ARBA00022692"/>
    </source>
</evidence>
<organism evidence="20 21">
    <name type="scientific">Sphaerulina musiva (strain SO2202)</name>
    <name type="common">Poplar stem canker fungus</name>
    <name type="synonym">Septoria musiva</name>
    <dbReference type="NCBI Taxonomy" id="692275"/>
    <lineage>
        <taxon>Eukaryota</taxon>
        <taxon>Fungi</taxon>
        <taxon>Dikarya</taxon>
        <taxon>Ascomycota</taxon>
        <taxon>Pezizomycotina</taxon>
        <taxon>Dothideomycetes</taxon>
        <taxon>Dothideomycetidae</taxon>
        <taxon>Mycosphaerellales</taxon>
        <taxon>Mycosphaerellaceae</taxon>
        <taxon>Sphaerulina</taxon>
    </lineage>
</organism>
<feature type="region of interest" description="Disordered" evidence="16">
    <location>
        <begin position="1"/>
        <end position="43"/>
    </location>
</feature>
<evidence type="ECO:0000256" key="6">
    <source>
        <dbReference type="ARBA" id="ARBA00022438"/>
    </source>
</evidence>
<keyword evidence="12" id="KW-0735">Signal-anchor</keyword>
<evidence type="ECO:0000256" key="16">
    <source>
        <dbReference type="SAM" id="MobiDB-lite"/>
    </source>
</evidence>
<dbReference type="Proteomes" id="UP000016931">
    <property type="component" value="Unassembled WGS sequence"/>
</dbReference>
<dbReference type="OMA" id="MRTPQEN"/>
<dbReference type="HOGENOM" id="CLU_006105_0_1_1"/>
<keyword evidence="10" id="KW-0378">Hydrolase</keyword>
<dbReference type="PANTHER" id="PTHR11731:SF200">
    <property type="entry name" value="DIPEPTIDYL PEPTIDASE 10, ISOFORM B"/>
    <property type="match status" value="1"/>
</dbReference>
<dbReference type="InterPro" id="IPR001375">
    <property type="entry name" value="Peptidase_S9_cat"/>
</dbReference>
<keyword evidence="11" id="KW-0720">Serine protease</keyword>
<sequence length="912" mass="102633">MATPRRQLDSEEMQPLTDSQGTPSTFQDSDEVRASASSASTTSFVLEHANDKAAIKAKDALYTNASPREEMEMEGEDELAWQRSVKPADRKARRILYVLVAVGVVGWVAALFLFLGQDRHVPHAARPHNPHATATTGNGKKVALDQVLQGAWNARSHAITWVAGPDGEDGLLLELGGSDGRDYLVVEDVRYRGDDLAVQRQHSRTLMQRGMFQVGNELVVVHDAWPSRDHKKILIQSDYQSNWRHSSTGRYWIFDVETQQGQALDPANISGRVQLASWSPKGDAVAFTRDNNMFIRHLDSDVVNQITTDGGKDLFYGIPDWVYEEEVLAEGGATWWSGDGKYIAFFKTDESKVPTFPVQYFFSRPSGNQPHAGEENYPEVRHIKYPKAGAPMSVVSLQFYDTEKGQVFSVPITDDFVDDDRLITEVLWAGTTGKVLVRSTNRESDKLKMILVDATTRTGRTVRERDVQELDGGWFEITHTTTYVPADPANGRPEEGYIDTIIHENFDHLAYFSPLDNPQPKMLTAGNWEVVASPLSVDLKENTVYFTGTKDGSTQRHIYTTKLLEGPDSITAVTDSSQVGYYSASFSAESKFMLLTCEGPGIPWQKVKATTTNKNSSLDVTIEENKDLDKLAKKTELPIEVYSTINVDGFDLNIVERRPPHFDASGTKQYPVLFYLYNGPGFQHVNRKFDVDFQSYVASSLGYIVVTLDGFGTGYLGRKQRTMVRDNIGYWEAYSQIAAAKMWSAKKYVDSERMAIWGWSYGGFMALKVLETDAGQTFKYGMAVAPVTDWRFYDSIYTERYMHTPQNNPSGYDNASISDMRGLSSNVRFLVMHGVSDDNVHFQNTLQLLDKLDQANIRNYDMHVFPDSDHSIYFHNANTVVYEKLRDWLINAFNGEWLRINDPVPLGMYGPS</sequence>
<dbReference type="GO" id="GO:0005774">
    <property type="term" value="C:vacuolar membrane"/>
    <property type="evidence" value="ECO:0007669"/>
    <property type="project" value="UniProtKB-SubCell"/>
</dbReference>
<dbReference type="MEROPS" id="S09.006"/>
<keyword evidence="6" id="KW-0031">Aminopeptidase</keyword>
<evidence type="ECO:0000256" key="13">
    <source>
        <dbReference type="ARBA" id="ARBA00022989"/>
    </source>
</evidence>
<dbReference type="eggNOG" id="KOG2100">
    <property type="taxonomic scope" value="Eukaryota"/>
</dbReference>
<dbReference type="AlphaFoldDB" id="N1QML9"/>
<evidence type="ECO:0000256" key="11">
    <source>
        <dbReference type="ARBA" id="ARBA00022825"/>
    </source>
</evidence>
<keyword evidence="9 17" id="KW-0812">Transmembrane</keyword>
<comment type="catalytic activity">
    <reaction evidence="1">
        <text>Release of an N-terminal dipeptide, Xaa-Yaa-|-Zaa-, from a polypeptide, preferentially when Yaa is Pro, provided Zaa is neither Pro nor hydroxyproline.</text>
        <dbReference type="EC" id="3.4.14.5"/>
    </reaction>
</comment>
<dbReference type="GO" id="GO:0006508">
    <property type="term" value="P:proteolysis"/>
    <property type="evidence" value="ECO:0007669"/>
    <property type="project" value="UniProtKB-KW"/>
</dbReference>